<dbReference type="Gene3D" id="1.20.1250.20">
    <property type="entry name" value="MFS general substrate transporter like domains"/>
    <property type="match status" value="1"/>
</dbReference>
<name>A0A0R2AC71_9LACO</name>
<evidence type="ECO:0000256" key="6">
    <source>
        <dbReference type="ARBA" id="ARBA00023136"/>
    </source>
</evidence>
<dbReference type="RefSeq" id="WP_157061107.1">
    <property type="nucleotide sequence ID" value="NZ_AYYY01000029.1"/>
</dbReference>
<reference evidence="9 10" key="1">
    <citation type="journal article" date="2015" name="Genome Announc.">
        <title>Expanding the biotechnology potential of lactobacilli through comparative genomics of 213 strains and associated genera.</title>
        <authorList>
            <person name="Sun Z."/>
            <person name="Harris H.M."/>
            <person name="McCann A."/>
            <person name="Guo C."/>
            <person name="Argimon S."/>
            <person name="Zhang W."/>
            <person name="Yang X."/>
            <person name="Jeffery I.B."/>
            <person name="Cooney J.C."/>
            <person name="Kagawa T.F."/>
            <person name="Liu W."/>
            <person name="Song Y."/>
            <person name="Salvetti E."/>
            <person name="Wrobel A."/>
            <person name="Rasinkangas P."/>
            <person name="Parkhill J."/>
            <person name="Rea M.C."/>
            <person name="O'Sullivan O."/>
            <person name="Ritari J."/>
            <person name="Douillard F.P."/>
            <person name="Paul Ross R."/>
            <person name="Yang R."/>
            <person name="Briner A.E."/>
            <person name="Felis G.E."/>
            <person name="de Vos W.M."/>
            <person name="Barrangou R."/>
            <person name="Klaenhammer T.R."/>
            <person name="Caufield P.W."/>
            <person name="Cui Y."/>
            <person name="Zhang H."/>
            <person name="O'Toole P.W."/>
        </authorList>
    </citation>
    <scope>NUCLEOTIDE SEQUENCE [LARGE SCALE GENOMIC DNA]</scope>
    <source>
        <strain evidence="9 10">DSM 20634</strain>
    </source>
</reference>
<dbReference type="Proteomes" id="UP000051733">
    <property type="component" value="Unassembled WGS sequence"/>
</dbReference>
<dbReference type="STRING" id="1423813.FC26_GL001871"/>
<keyword evidence="4 7" id="KW-0812">Transmembrane</keyword>
<feature type="transmembrane region" description="Helical" evidence="7">
    <location>
        <begin position="38"/>
        <end position="58"/>
    </location>
</feature>
<comment type="similarity">
    <text evidence="2">Belongs to the major facilitator superfamily.</text>
</comment>
<dbReference type="PANTHER" id="PTHR23514">
    <property type="entry name" value="BYPASS OF STOP CODON PROTEIN 6"/>
    <property type="match status" value="1"/>
</dbReference>
<evidence type="ECO:0000313" key="9">
    <source>
        <dbReference type="EMBL" id="KRM61321.1"/>
    </source>
</evidence>
<dbReference type="AlphaFoldDB" id="A0A0R2AC71"/>
<dbReference type="InterPro" id="IPR051788">
    <property type="entry name" value="MFS_Transporter"/>
</dbReference>
<protein>
    <submittedName>
        <fullName evidence="9">Transporter, major facilitator family protein</fullName>
    </submittedName>
</protein>
<feature type="transmembrane region" description="Helical" evidence="7">
    <location>
        <begin position="357"/>
        <end position="380"/>
    </location>
</feature>
<comment type="subcellular location">
    <subcellularLocation>
        <location evidence="1">Cell membrane</location>
        <topology evidence="1">Multi-pass membrane protein</topology>
    </subcellularLocation>
</comment>
<feature type="transmembrane region" description="Helical" evidence="7">
    <location>
        <begin position="329"/>
        <end position="351"/>
    </location>
</feature>
<dbReference type="GO" id="GO:0022857">
    <property type="term" value="F:transmembrane transporter activity"/>
    <property type="evidence" value="ECO:0007669"/>
    <property type="project" value="InterPro"/>
</dbReference>
<dbReference type="PROSITE" id="PS50850">
    <property type="entry name" value="MFS"/>
    <property type="match status" value="1"/>
</dbReference>
<dbReference type="InterPro" id="IPR020846">
    <property type="entry name" value="MFS_dom"/>
</dbReference>
<dbReference type="InterPro" id="IPR036259">
    <property type="entry name" value="MFS_trans_sf"/>
</dbReference>
<organism evidence="9 10">
    <name type="scientific">Paucilactobacillus vaccinostercus DSM 20634</name>
    <dbReference type="NCBI Taxonomy" id="1423813"/>
    <lineage>
        <taxon>Bacteria</taxon>
        <taxon>Bacillati</taxon>
        <taxon>Bacillota</taxon>
        <taxon>Bacilli</taxon>
        <taxon>Lactobacillales</taxon>
        <taxon>Lactobacillaceae</taxon>
        <taxon>Paucilactobacillus</taxon>
    </lineage>
</organism>
<keyword evidence="3" id="KW-0813">Transport</keyword>
<dbReference type="InterPro" id="IPR011701">
    <property type="entry name" value="MFS"/>
</dbReference>
<accession>A0A0R2AC71</accession>
<evidence type="ECO:0000256" key="7">
    <source>
        <dbReference type="SAM" id="Phobius"/>
    </source>
</evidence>
<keyword evidence="6 7" id="KW-0472">Membrane</keyword>
<dbReference type="Pfam" id="PF07690">
    <property type="entry name" value="MFS_1"/>
    <property type="match status" value="1"/>
</dbReference>
<sequence length="382" mass="41132">MPVLIVIYIAFIGLGVPDSLLGTAWPTIYRQLNLPISAANLLTILVSCGTVISSLISARVIHRFGTAKVATVSTFLTAVSLLGFALSGNLWTLCLAAIPLGLGAGSIDIALNNYVSLHYRAIHMNFLHCFYGIGVSISPVLMSFALRYGHQWRHGYIAAMLIQMVIAIIIWTSLPRWPKPTSPVNTTTPVKTLSLAEIAKLKTAWWAWLIFIGSTALEMTCGIWGGTFLVNSRHLSASTAALVVTLYYVGITSGRFIAGLISTHVKSWTIIRVGMVIVIMGIAGVASPWTAAGLFLIGLGNSVVYPNMNYLTPLIFGKTNSAAVMGTQMAASYLGIMIMPPVFGFLAQLFGTWLFPLYLFGLFIMTVVAIGLMNATVTAIHE</sequence>
<evidence type="ECO:0000256" key="5">
    <source>
        <dbReference type="ARBA" id="ARBA00022989"/>
    </source>
</evidence>
<comment type="caution">
    <text evidence="9">The sequence shown here is derived from an EMBL/GenBank/DDBJ whole genome shotgun (WGS) entry which is preliminary data.</text>
</comment>
<feature type="transmembrane region" description="Helical" evidence="7">
    <location>
        <begin position="270"/>
        <end position="289"/>
    </location>
</feature>
<dbReference type="GO" id="GO:0005886">
    <property type="term" value="C:plasma membrane"/>
    <property type="evidence" value="ECO:0007669"/>
    <property type="project" value="UniProtKB-SubCell"/>
</dbReference>
<keyword evidence="5 7" id="KW-1133">Transmembrane helix</keyword>
<dbReference type="OrthoDB" id="9795150at2"/>
<feature type="transmembrane region" description="Helical" evidence="7">
    <location>
        <begin position="65"/>
        <end position="84"/>
    </location>
</feature>
<evidence type="ECO:0000313" key="10">
    <source>
        <dbReference type="Proteomes" id="UP000051733"/>
    </source>
</evidence>
<feature type="transmembrane region" description="Helical" evidence="7">
    <location>
        <begin position="90"/>
        <end position="114"/>
    </location>
</feature>
<feature type="transmembrane region" description="Helical" evidence="7">
    <location>
        <begin position="205"/>
        <end position="225"/>
    </location>
</feature>
<feature type="transmembrane region" description="Helical" evidence="7">
    <location>
        <begin position="126"/>
        <end position="148"/>
    </location>
</feature>
<evidence type="ECO:0000256" key="1">
    <source>
        <dbReference type="ARBA" id="ARBA00004651"/>
    </source>
</evidence>
<keyword evidence="10" id="KW-1185">Reference proteome</keyword>
<feature type="transmembrane region" description="Helical" evidence="7">
    <location>
        <begin position="237"/>
        <end position="258"/>
    </location>
</feature>
<gene>
    <name evidence="9" type="ORF">FC26_GL001871</name>
</gene>
<proteinExistence type="inferred from homology"/>
<evidence type="ECO:0000259" key="8">
    <source>
        <dbReference type="PROSITE" id="PS50850"/>
    </source>
</evidence>
<feature type="transmembrane region" description="Helical" evidence="7">
    <location>
        <begin position="154"/>
        <end position="174"/>
    </location>
</feature>
<dbReference type="PATRIC" id="fig|1423813.3.peg.1900"/>
<evidence type="ECO:0000256" key="3">
    <source>
        <dbReference type="ARBA" id="ARBA00022448"/>
    </source>
</evidence>
<dbReference type="PANTHER" id="PTHR23514:SF3">
    <property type="entry name" value="BYPASS OF STOP CODON PROTEIN 6"/>
    <property type="match status" value="1"/>
</dbReference>
<dbReference type="SUPFAM" id="SSF103473">
    <property type="entry name" value="MFS general substrate transporter"/>
    <property type="match status" value="1"/>
</dbReference>
<feature type="domain" description="Major facilitator superfamily (MFS) profile" evidence="8">
    <location>
        <begin position="3"/>
        <end position="379"/>
    </location>
</feature>
<evidence type="ECO:0000256" key="4">
    <source>
        <dbReference type="ARBA" id="ARBA00022692"/>
    </source>
</evidence>
<evidence type="ECO:0000256" key="2">
    <source>
        <dbReference type="ARBA" id="ARBA00008335"/>
    </source>
</evidence>
<dbReference type="EMBL" id="AYYY01000029">
    <property type="protein sequence ID" value="KRM61321.1"/>
    <property type="molecule type" value="Genomic_DNA"/>
</dbReference>